<dbReference type="Proteomes" id="UP001501771">
    <property type="component" value="Unassembled WGS sequence"/>
</dbReference>
<evidence type="ECO:0000313" key="1">
    <source>
        <dbReference type="EMBL" id="GAA2155739.1"/>
    </source>
</evidence>
<dbReference type="EMBL" id="BAAAQR010000018">
    <property type="protein sequence ID" value="GAA2155739.1"/>
    <property type="molecule type" value="Genomic_DNA"/>
</dbReference>
<proteinExistence type="predicted"/>
<comment type="caution">
    <text evidence="1">The sequence shown here is derived from an EMBL/GenBank/DDBJ whole genome shotgun (WGS) entry which is preliminary data.</text>
</comment>
<gene>
    <name evidence="1" type="ORF">GCM10009844_43250</name>
</gene>
<organism evidence="1 2">
    <name type="scientific">Nocardioides koreensis</name>
    <dbReference type="NCBI Taxonomy" id="433651"/>
    <lineage>
        <taxon>Bacteria</taxon>
        <taxon>Bacillati</taxon>
        <taxon>Actinomycetota</taxon>
        <taxon>Actinomycetes</taxon>
        <taxon>Propionibacteriales</taxon>
        <taxon>Nocardioidaceae</taxon>
        <taxon>Nocardioides</taxon>
    </lineage>
</organism>
<sequence length="169" mass="19182">MSRESMSVWRLEFPQPSGWRIDWLGPYTSHWLTAEAEEIVRYMEAEHCVTHPHPRDPSIFESYPGDDRLFCGCASRPLLERWFGDYLPRLLEQGGYITHYSVPMDAVVEDSPEQVLFITRRATVVERSGHKAPTPLIRSSAGSRTSIIAASDGKYDFRAESGTPSSLPH</sequence>
<accession>A0ABP5M0L2</accession>
<reference evidence="2" key="1">
    <citation type="journal article" date="2019" name="Int. J. Syst. Evol. Microbiol.">
        <title>The Global Catalogue of Microorganisms (GCM) 10K type strain sequencing project: providing services to taxonomists for standard genome sequencing and annotation.</title>
        <authorList>
            <consortium name="The Broad Institute Genomics Platform"/>
            <consortium name="The Broad Institute Genome Sequencing Center for Infectious Disease"/>
            <person name="Wu L."/>
            <person name="Ma J."/>
        </authorList>
    </citation>
    <scope>NUCLEOTIDE SEQUENCE [LARGE SCALE GENOMIC DNA]</scope>
    <source>
        <strain evidence="2">JCM 16022</strain>
    </source>
</reference>
<keyword evidence="2" id="KW-1185">Reference proteome</keyword>
<evidence type="ECO:0000313" key="2">
    <source>
        <dbReference type="Proteomes" id="UP001501771"/>
    </source>
</evidence>
<protein>
    <submittedName>
        <fullName evidence="1">Uncharacterized protein</fullName>
    </submittedName>
</protein>
<name>A0ABP5M0L2_9ACTN</name>